<dbReference type="SUPFAM" id="SSF53474">
    <property type="entry name" value="alpha/beta-Hydrolases"/>
    <property type="match status" value="1"/>
</dbReference>
<proteinExistence type="predicted"/>
<dbReference type="Proteomes" id="UP000194664">
    <property type="component" value="Unassembled WGS sequence"/>
</dbReference>
<comment type="caution">
    <text evidence="1">The sequence shown here is derived from an EMBL/GenBank/DDBJ whole genome shotgun (WGS) entry which is preliminary data.</text>
</comment>
<sequence>MPLVCALTEFEQNAQDIADFMQDLLPDFPIIVVAADPDWIAHNTFKFVRFIRDQQTHLNAAKLIMIGRERAANSLITVLNSEPSLFSDLILLNPLDWKPAPANLNLTGKRILITWNTPLKTEDEHRLQAYADSFRALSARVFWNVSEFSGDPAFEAQAMRTFIA</sequence>
<organism evidence="1 2">
    <name type="scientific">Marivivens niveibacter</name>
    <dbReference type="NCBI Taxonomy" id="1930667"/>
    <lineage>
        <taxon>Bacteria</taxon>
        <taxon>Pseudomonadati</taxon>
        <taxon>Pseudomonadota</taxon>
        <taxon>Alphaproteobacteria</taxon>
        <taxon>Rhodobacterales</taxon>
        <taxon>Paracoccaceae</taxon>
        <taxon>Marivivens group</taxon>
        <taxon>Marivivens</taxon>
    </lineage>
</organism>
<keyword evidence="2" id="KW-1185">Reference proteome</keyword>
<evidence type="ECO:0000313" key="1">
    <source>
        <dbReference type="EMBL" id="OUD09534.1"/>
    </source>
</evidence>
<evidence type="ECO:0000313" key="2">
    <source>
        <dbReference type="Proteomes" id="UP000194664"/>
    </source>
</evidence>
<dbReference type="AlphaFoldDB" id="A0A251WZP1"/>
<name>A0A251WZP1_9RHOB</name>
<gene>
    <name evidence="1" type="ORF">BVC71_06700</name>
</gene>
<protein>
    <submittedName>
        <fullName evidence="1">Uncharacterized protein</fullName>
    </submittedName>
</protein>
<reference evidence="1 2" key="1">
    <citation type="submission" date="2016-12" db="EMBL/GenBank/DDBJ databases">
        <title>The draft genome sequence of HSLHS2.</title>
        <authorList>
            <person name="Hu D."/>
            <person name="Wang L."/>
            <person name="Shao Z."/>
        </authorList>
    </citation>
    <scope>NUCLEOTIDE SEQUENCE [LARGE SCALE GENOMIC DNA]</scope>
    <source>
        <strain evidence="1">MCCC 1A06712</strain>
    </source>
</reference>
<dbReference type="EMBL" id="MSPP01000002">
    <property type="protein sequence ID" value="OUD09534.1"/>
    <property type="molecule type" value="Genomic_DNA"/>
</dbReference>
<dbReference type="InterPro" id="IPR029058">
    <property type="entry name" value="AB_hydrolase_fold"/>
</dbReference>
<accession>A0A251WZP1</accession>